<organism evidence="4 5">
    <name type="scientific">Pollutimonas bauzanensis</name>
    <dbReference type="NCBI Taxonomy" id="658167"/>
    <lineage>
        <taxon>Bacteria</taxon>
        <taxon>Pseudomonadati</taxon>
        <taxon>Pseudomonadota</taxon>
        <taxon>Betaproteobacteria</taxon>
        <taxon>Burkholderiales</taxon>
        <taxon>Alcaligenaceae</taxon>
        <taxon>Pollutimonas</taxon>
    </lineage>
</organism>
<gene>
    <name evidence="4" type="ORF">SAMN04488135_10160</name>
</gene>
<dbReference type="CDD" id="cd19946">
    <property type="entry name" value="GlpA-like_Fer2_BFD-like"/>
    <property type="match status" value="1"/>
</dbReference>
<keyword evidence="1" id="KW-0560">Oxidoreductase</keyword>
<dbReference type="Gene3D" id="1.10.10.1100">
    <property type="entry name" value="BFD-like [2Fe-2S]-binding domain"/>
    <property type="match status" value="1"/>
</dbReference>
<proteinExistence type="predicted"/>
<dbReference type="Proteomes" id="UP000184226">
    <property type="component" value="Unassembled WGS sequence"/>
</dbReference>
<evidence type="ECO:0000256" key="1">
    <source>
        <dbReference type="ARBA" id="ARBA00023002"/>
    </source>
</evidence>
<dbReference type="InterPro" id="IPR051691">
    <property type="entry name" value="Metab_Enz_Cyan_OpOx_G3PDH"/>
</dbReference>
<dbReference type="STRING" id="658167.SAMN04488135_10160"/>
<dbReference type="Pfam" id="PF17806">
    <property type="entry name" value="SO_alpha_A3"/>
    <property type="match status" value="1"/>
</dbReference>
<dbReference type="InterPro" id="IPR041117">
    <property type="entry name" value="SoxA_A3"/>
</dbReference>
<dbReference type="PANTHER" id="PTHR42949">
    <property type="entry name" value="ANAEROBIC GLYCEROL-3-PHOSPHATE DEHYDROGENASE SUBUNIT B"/>
    <property type="match status" value="1"/>
</dbReference>
<dbReference type="InterPro" id="IPR023753">
    <property type="entry name" value="FAD/NAD-binding_dom"/>
</dbReference>
<dbReference type="Gene3D" id="3.50.50.60">
    <property type="entry name" value="FAD/NAD(P)-binding domain"/>
    <property type="match status" value="2"/>
</dbReference>
<evidence type="ECO:0000313" key="5">
    <source>
        <dbReference type="Proteomes" id="UP000184226"/>
    </source>
</evidence>
<dbReference type="InterPro" id="IPR041854">
    <property type="entry name" value="BFD-like_2Fe2S-bd_dom_sf"/>
</dbReference>
<reference evidence="4 5" key="1">
    <citation type="submission" date="2016-11" db="EMBL/GenBank/DDBJ databases">
        <authorList>
            <person name="Jaros S."/>
            <person name="Januszkiewicz K."/>
            <person name="Wedrychowicz H."/>
        </authorList>
    </citation>
    <scope>NUCLEOTIDE SEQUENCE [LARGE SCALE GENOMIC DNA]</scope>
    <source>
        <strain evidence="4 5">CGMCC 1.10190</strain>
    </source>
</reference>
<feature type="domain" description="SoxA A3" evidence="3">
    <location>
        <begin position="412"/>
        <end position="490"/>
    </location>
</feature>
<feature type="domain" description="FAD/NAD(P)-binding" evidence="2">
    <location>
        <begin position="38"/>
        <end position="363"/>
    </location>
</feature>
<dbReference type="PIRSF" id="PIRSF037495">
    <property type="entry name" value="Opine_OX_OoxA/HcnB"/>
    <property type="match status" value="1"/>
</dbReference>
<evidence type="ECO:0000259" key="3">
    <source>
        <dbReference type="Pfam" id="PF17806"/>
    </source>
</evidence>
<dbReference type="PRINTS" id="PR00411">
    <property type="entry name" value="PNDRDTASEI"/>
</dbReference>
<sequence length="510" mass="54723">MNTIRAEAPASGKGPIASDPNLVWHYDSDAAPDHECELLVIGAGPAGIAAATQAAQLGIDTLLLDEQVAPGGQIYRSITATPVVQRQILGEDYWHGAPLVDAFQRSSARYQAGATVWAIVPKTPDRQQYEVAFSIAGKAQRLHARHILLATGAHERPFPVPGWTLPGVMTAGAAQILLKSAAAVPGGHTILAGCGPLLYLIAWQYLNAGVKIDALLDTTPKGRMRAALPHAWGFLRSPYLNKGLRLLRTVKSAIPIVKRVSLLEALGENKIESLRYAADGVAHTIKADHLLLHQGVVPNINLSSALGIEHDWNNAMACWEPRVDGWGATMLRGIGVAGDGAGIAGALAAEYRGRIAALQVAMALGRIDMHERDRLAVPHQRALARAVQGRAFFDALYMAPVGFRRPRGEVIVCRCEEITARQVRETVALGCQGPNQMKAFLRCGMGPCQGRFCSLTVTELIADERGCDPSEIGSYRIRFPTKPVTVGELASLPQTEASQRAVIRFKSSNG</sequence>
<name>A0A1M5LW08_9BURK</name>
<evidence type="ECO:0000313" key="4">
    <source>
        <dbReference type="EMBL" id="SHG69195.1"/>
    </source>
</evidence>
<dbReference type="Pfam" id="PF07992">
    <property type="entry name" value="Pyr_redox_2"/>
    <property type="match status" value="1"/>
</dbReference>
<dbReference type="GO" id="GO:0016491">
    <property type="term" value="F:oxidoreductase activity"/>
    <property type="evidence" value="ECO:0007669"/>
    <property type="project" value="UniProtKB-KW"/>
</dbReference>
<accession>A0A1M5LW08</accession>
<dbReference type="PRINTS" id="PR00368">
    <property type="entry name" value="FADPNR"/>
</dbReference>
<evidence type="ECO:0000259" key="2">
    <source>
        <dbReference type="Pfam" id="PF07992"/>
    </source>
</evidence>
<dbReference type="AlphaFoldDB" id="A0A1M5LW08"/>
<dbReference type="SUPFAM" id="SSF51905">
    <property type="entry name" value="FAD/NAD(P)-binding domain"/>
    <property type="match status" value="1"/>
</dbReference>
<dbReference type="InterPro" id="IPR036188">
    <property type="entry name" value="FAD/NAD-bd_sf"/>
</dbReference>
<dbReference type="EMBL" id="FQXE01000001">
    <property type="protein sequence ID" value="SHG69195.1"/>
    <property type="molecule type" value="Genomic_DNA"/>
</dbReference>
<dbReference type="InterPro" id="IPR017224">
    <property type="entry name" value="Opine_Oxase_asu/HCN_bsu"/>
</dbReference>
<keyword evidence="5" id="KW-1185">Reference proteome</keyword>
<dbReference type="PANTHER" id="PTHR42949:SF3">
    <property type="entry name" value="ANAEROBIC GLYCEROL-3-PHOSPHATE DEHYDROGENASE SUBUNIT B"/>
    <property type="match status" value="1"/>
</dbReference>
<protein>
    <submittedName>
        <fullName evidence="4">NADPH-dependent 2,4-dienoyl-CoA reductase, sulfur reductase</fullName>
    </submittedName>
</protein>